<dbReference type="PANTHER" id="PTHR37815:SF3">
    <property type="entry name" value="UPF0397 PROTEIN SPR0429"/>
    <property type="match status" value="1"/>
</dbReference>
<evidence type="ECO:0000256" key="1">
    <source>
        <dbReference type="ARBA" id="ARBA00022692"/>
    </source>
</evidence>
<dbReference type="RefSeq" id="WP_058352739.1">
    <property type="nucleotide sequence ID" value="NZ_CABMMD010000153.1"/>
</dbReference>
<evidence type="ECO:0000313" key="4">
    <source>
        <dbReference type="EMBL" id="KSV59103.1"/>
    </source>
</evidence>
<dbReference type="GO" id="GO:0016020">
    <property type="term" value="C:membrane"/>
    <property type="evidence" value="ECO:0007669"/>
    <property type="project" value="InterPro"/>
</dbReference>
<evidence type="ECO:0008006" key="6">
    <source>
        <dbReference type="Google" id="ProtNLM"/>
    </source>
</evidence>
<dbReference type="STRING" id="290052.ASU35_01955"/>
<keyword evidence="2 3" id="KW-1133">Transmembrane helix</keyword>
<name>A0A0V8QET6_9FIRM</name>
<proteinExistence type="predicted"/>
<dbReference type="AlphaFoldDB" id="A0A0V8QET6"/>
<feature type="transmembrane region" description="Helical" evidence="3">
    <location>
        <begin position="107"/>
        <end position="127"/>
    </location>
</feature>
<organism evidence="4 5">
    <name type="scientific">Acetivibrio ethanolgignens</name>
    <dbReference type="NCBI Taxonomy" id="290052"/>
    <lineage>
        <taxon>Bacteria</taxon>
        <taxon>Bacillati</taxon>
        <taxon>Bacillota</taxon>
        <taxon>Clostridia</taxon>
        <taxon>Eubacteriales</taxon>
        <taxon>Oscillospiraceae</taxon>
        <taxon>Acetivibrio</taxon>
    </lineage>
</organism>
<feature type="transmembrane region" description="Helical" evidence="3">
    <location>
        <begin position="6"/>
        <end position="30"/>
    </location>
</feature>
<keyword evidence="1 3" id="KW-0812">Transmembrane</keyword>
<dbReference type="Proteomes" id="UP000054874">
    <property type="component" value="Unassembled WGS sequence"/>
</dbReference>
<dbReference type="OrthoDB" id="411368at2"/>
<feature type="transmembrane region" description="Helical" evidence="3">
    <location>
        <begin position="73"/>
        <end position="95"/>
    </location>
</feature>
<reference evidence="4 5" key="1">
    <citation type="submission" date="2015-11" db="EMBL/GenBank/DDBJ databases">
        <title>Butyribacter intestini gen. nov., sp. nov., a butyric acid-producing bacterium of the family Lachnospiraceae isolated from the human faeces.</title>
        <authorList>
            <person name="Zou Y."/>
            <person name="Xue W."/>
            <person name="Luo G."/>
            <person name="Lv M."/>
        </authorList>
    </citation>
    <scope>NUCLEOTIDE SEQUENCE [LARGE SCALE GENOMIC DNA]</scope>
    <source>
        <strain evidence="4 5">ACET-33324</strain>
    </source>
</reference>
<protein>
    <recommendedName>
        <fullName evidence="6">ECF transporter S component</fullName>
    </recommendedName>
</protein>
<comment type="caution">
    <text evidence="4">The sequence shown here is derived from an EMBL/GenBank/DDBJ whole genome shotgun (WGS) entry which is preliminary data.</text>
</comment>
<dbReference type="Gene3D" id="1.10.1760.20">
    <property type="match status" value="1"/>
</dbReference>
<dbReference type="EMBL" id="LNAM01000153">
    <property type="protein sequence ID" value="KSV59103.1"/>
    <property type="molecule type" value="Genomic_DNA"/>
</dbReference>
<accession>A0A0V8QET6</accession>
<dbReference type="PANTHER" id="PTHR37815">
    <property type="entry name" value="UPF0397 PROTEIN BC_2624-RELATED"/>
    <property type="match status" value="1"/>
</dbReference>
<feature type="transmembrane region" description="Helical" evidence="3">
    <location>
        <begin position="42"/>
        <end position="67"/>
    </location>
</feature>
<sequence length="176" mass="18068">MNSTKILKLVTASLLAALTCVATMVIQVPTPVTNGYIHLGDGFVILSGILLGPVYGALAGGIGSMLADLLTGYMAYVPITFIIKACAGLLAGVVYKALQKKTGSFHLLPVITGGICAAIVVAFGYFAAESTILGYGLAAAASIPHNFVQGIFGIIISAVLFEALSKVPFIRSMTTA</sequence>
<keyword evidence="5" id="KW-1185">Reference proteome</keyword>
<evidence type="ECO:0000256" key="2">
    <source>
        <dbReference type="ARBA" id="ARBA00022989"/>
    </source>
</evidence>
<evidence type="ECO:0000256" key="3">
    <source>
        <dbReference type="SAM" id="Phobius"/>
    </source>
</evidence>
<evidence type="ECO:0000313" key="5">
    <source>
        <dbReference type="Proteomes" id="UP000054874"/>
    </source>
</evidence>
<dbReference type="InterPro" id="IPR009825">
    <property type="entry name" value="ECF_substrate-spec-like"/>
</dbReference>
<keyword evidence="3" id="KW-0472">Membrane</keyword>
<dbReference type="Pfam" id="PF07155">
    <property type="entry name" value="ECF-ribofla_trS"/>
    <property type="match status" value="1"/>
</dbReference>
<gene>
    <name evidence="4" type="ORF">ASU35_01955</name>
</gene>